<name>D1YXU4_METPS</name>
<dbReference type="KEGG" id="mpd:MCP_1194"/>
<dbReference type="GeneID" id="8681189"/>
<accession>D1YXU4</accession>
<evidence type="ECO:0000313" key="3">
    <source>
        <dbReference type="Proteomes" id="UP000001882"/>
    </source>
</evidence>
<dbReference type="RefSeq" id="WP_012899945.1">
    <property type="nucleotide sequence ID" value="NC_013665.1"/>
</dbReference>
<dbReference type="eggNOG" id="arCOG11642">
    <property type="taxonomic scope" value="Archaea"/>
</dbReference>
<organism evidence="2 3">
    <name type="scientific">Methanocella paludicola (strain DSM 17711 / JCM 13418 / NBRC 101707 / SANAE)</name>
    <dbReference type="NCBI Taxonomy" id="304371"/>
    <lineage>
        <taxon>Archaea</taxon>
        <taxon>Methanobacteriati</taxon>
        <taxon>Methanobacteriota</taxon>
        <taxon>Stenosarchaea group</taxon>
        <taxon>Methanomicrobia</taxon>
        <taxon>Methanocellales</taxon>
        <taxon>Methanocellaceae</taxon>
        <taxon>Methanocella</taxon>
    </lineage>
</organism>
<dbReference type="InParanoid" id="D1YXU4"/>
<protein>
    <submittedName>
        <fullName evidence="2">Uncharacterized protein</fullName>
    </submittedName>
</protein>
<reference evidence="2 3" key="2">
    <citation type="journal article" date="2008" name="Int. J. Syst. Evol. Microbiol.">
        <title>Methanocella paludicola gen. nov., sp. nov., a methane-producing archaeon, the first isolate of the lineage 'Rice Cluster I', and proposal of the new archaeal order Methanocellales ord. nov.</title>
        <authorList>
            <person name="Sakai S."/>
            <person name="Imachi H."/>
            <person name="Hanada S."/>
            <person name="Ohashi A."/>
            <person name="Harada H."/>
            <person name="Kamagata Y."/>
        </authorList>
    </citation>
    <scope>NUCLEOTIDE SEQUENCE [LARGE SCALE GENOMIC DNA]</scope>
    <source>
        <strain evidence="3">DSM 17711 / JCM 13418 / NBRC 101707 / SANAE</strain>
    </source>
</reference>
<evidence type="ECO:0000313" key="2">
    <source>
        <dbReference type="EMBL" id="BAI61266.1"/>
    </source>
</evidence>
<dbReference type="AlphaFoldDB" id="D1YXU4"/>
<dbReference type="OrthoDB" id="145926at2157"/>
<proteinExistence type="predicted"/>
<keyword evidence="3" id="KW-1185">Reference proteome</keyword>
<feature type="compositionally biased region" description="Basic and acidic residues" evidence="1">
    <location>
        <begin position="605"/>
        <end position="616"/>
    </location>
</feature>
<gene>
    <name evidence="2" type="ordered locus">MCP_1194</name>
</gene>
<feature type="region of interest" description="Disordered" evidence="1">
    <location>
        <begin position="582"/>
        <end position="616"/>
    </location>
</feature>
<sequence>MTVPEQGEGSLNPKYVEKLVEARLYAISDKKHNDGAIITFFCPRCSHNNTVMKPLFFHTLSLDSFLHTVSGYRFETHNCVCGNKLTYKNIIIAQYSHFFPDVGLDLEAEVTADSEFVTFYRMDLKGVREELSNIMDFRYMYDAFGHVFSVRETWKRMLSTVKETRSIQAYNIERGYVIVAVPGDIPHADVSTREIVGPSWPGSSAVVIKLSEIDGEREAPKDSFKEWMPEFVDDIKKNRIDASVVIDSQVVKKLVEGTLKREDIGYTIKEDTCRIEKKPFSAYFSFKDIIRSAAFRGKTLQEAIDEKVDIAVNKVYSAESLLKLLRRDLPTYEFALDGDMLEIINPRTGESQKIDPYSPMPKGGTRDLTAELKDVLSKNEKFHPVCKCGRPAFILKSIEPASWIKSTPGVLDLVYEEREGIVILYSTACGQHVNPVRKTDLAEWLVERKDLDDAFEEELDSLRINVEAHAGKFGKDVIVGALSNNACDIMVHPAFVKGLLDAVNVNLGDRVIVYAPLKELILVYREDADINNLNTAVVQLQEISATKELRQTVLDYAAYFDLAEGHGIFNIIDLPEKHREVEEYPIEELPPQEIDGSSDVPPEQGHYDISDEKPTS</sequence>
<dbReference type="STRING" id="304371.MCP_1194"/>
<evidence type="ECO:0000256" key="1">
    <source>
        <dbReference type="SAM" id="MobiDB-lite"/>
    </source>
</evidence>
<dbReference type="Proteomes" id="UP000001882">
    <property type="component" value="Chromosome"/>
</dbReference>
<reference evidence="2 3" key="1">
    <citation type="journal article" date="2007" name="Appl. Environ. Microbiol.">
        <title>Isolation of key methanogens for global methane emission from rice paddy fields: a novel isolate affiliated with the clone cluster rice cluster I.</title>
        <authorList>
            <person name="Sakai S."/>
            <person name="Imachi H."/>
            <person name="Sekiguchi Y."/>
            <person name="Ohashi A."/>
            <person name="Harada H."/>
            <person name="Kamagata Y."/>
        </authorList>
    </citation>
    <scope>NUCLEOTIDE SEQUENCE [LARGE SCALE GENOMIC DNA]</scope>
    <source>
        <strain evidence="3">DSM 17711 / JCM 13418 / NBRC 101707 / SANAE</strain>
    </source>
</reference>
<reference evidence="3" key="3">
    <citation type="journal article" date="2011" name="PLoS ONE">
        <title>Genome sequence of a mesophilic hydrogenotrophic methanogen Methanocella paludicola, the first cultivated representative of the order Methanocellales.</title>
        <authorList>
            <person name="Sakai S."/>
            <person name="Takaki Y."/>
            <person name="Shimamura S."/>
            <person name="Sekine M."/>
            <person name="Tajima T."/>
            <person name="Kosugi H."/>
            <person name="Ichikawa N."/>
            <person name="Tasumi E."/>
            <person name="Hiraki A.T."/>
            <person name="Shimizu A."/>
            <person name="Kato Y."/>
            <person name="Nishiko R."/>
            <person name="Mori K."/>
            <person name="Fujita N."/>
            <person name="Imachi H."/>
            <person name="Takai K."/>
        </authorList>
    </citation>
    <scope>NUCLEOTIDE SEQUENCE [LARGE SCALE GENOMIC DNA]</scope>
    <source>
        <strain evidence="3">DSM 17711 / JCM 13418 / NBRC 101707 / SANAE</strain>
    </source>
</reference>
<dbReference type="EMBL" id="AP011532">
    <property type="protein sequence ID" value="BAI61266.1"/>
    <property type="molecule type" value="Genomic_DNA"/>
</dbReference>